<dbReference type="EMBL" id="JBIACK010000012">
    <property type="protein sequence ID" value="MFE8703009.1"/>
    <property type="molecule type" value="Genomic_DNA"/>
</dbReference>
<dbReference type="RefSeq" id="WP_389363169.1">
    <property type="nucleotide sequence ID" value="NZ_JBIACK010000012.1"/>
</dbReference>
<keyword evidence="3" id="KW-1185">Reference proteome</keyword>
<evidence type="ECO:0000313" key="2">
    <source>
        <dbReference type="EMBL" id="MFE8703009.1"/>
    </source>
</evidence>
<proteinExistence type="predicted"/>
<dbReference type="Proteomes" id="UP001601059">
    <property type="component" value="Unassembled WGS sequence"/>
</dbReference>
<reference evidence="2 3" key="1">
    <citation type="submission" date="2024-08" db="EMBL/GenBank/DDBJ databases">
        <title>Two novel Cytobacillus novel species.</title>
        <authorList>
            <person name="Liu G."/>
        </authorList>
    </citation>
    <scope>NUCLEOTIDE SEQUENCE [LARGE SCALE GENOMIC DNA]</scope>
    <source>
        <strain evidence="2 3">FJAT-54145</strain>
    </source>
</reference>
<sequence>MSQKKSRVLTGTEEIGFVESEEEPSSDRSGGKSLGRVRRIVKFLLL</sequence>
<evidence type="ECO:0000313" key="3">
    <source>
        <dbReference type="Proteomes" id="UP001601059"/>
    </source>
</evidence>
<gene>
    <name evidence="2" type="ORF">ACFYKX_20580</name>
</gene>
<organism evidence="2 3">
    <name type="scientific">Cytobacillus spartinae</name>
    <dbReference type="NCBI Taxonomy" id="3299023"/>
    <lineage>
        <taxon>Bacteria</taxon>
        <taxon>Bacillati</taxon>
        <taxon>Bacillota</taxon>
        <taxon>Bacilli</taxon>
        <taxon>Bacillales</taxon>
        <taxon>Bacillaceae</taxon>
        <taxon>Cytobacillus</taxon>
    </lineage>
</organism>
<accession>A0ABW6KFM5</accession>
<comment type="caution">
    <text evidence="2">The sequence shown here is derived from an EMBL/GenBank/DDBJ whole genome shotgun (WGS) entry which is preliminary data.</text>
</comment>
<name>A0ABW6KFM5_9BACI</name>
<evidence type="ECO:0000256" key="1">
    <source>
        <dbReference type="SAM" id="MobiDB-lite"/>
    </source>
</evidence>
<feature type="region of interest" description="Disordered" evidence="1">
    <location>
        <begin position="1"/>
        <end position="33"/>
    </location>
</feature>
<protein>
    <submittedName>
        <fullName evidence="2">Uncharacterized protein</fullName>
    </submittedName>
</protein>